<dbReference type="GO" id="GO:0004497">
    <property type="term" value="F:monooxygenase activity"/>
    <property type="evidence" value="ECO:0007669"/>
    <property type="project" value="UniProtKB-KW"/>
</dbReference>
<evidence type="ECO:0000256" key="6">
    <source>
        <dbReference type="ARBA" id="ARBA00023002"/>
    </source>
</evidence>
<dbReference type="Pfam" id="PF13450">
    <property type="entry name" value="NAD_binding_8"/>
    <property type="match status" value="1"/>
</dbReference>
<evidence type="ECO:0008006" key="9">
    <source>
        <dbReference type="Google" id="ProtNLM"/>
    </source>
</evidence>
<dbReference type="PANTHER" id="PTHR43098:SF3">
    <property type="entry name" value="L-ORNITHINE N(5)-MONOOXYGENASE-RELATED"/>
    <property type="match status" value="1"/>
</dbReference>
<keyword evidence="4" id="KW-0274">FAD</keyword>
<keyword evidence="3" id="KW-0285">Flavoprotein</keyword>
<evidence type="ECO:0000256" key="5">
    <source>
        <dbReference type="ARBA" id="ARBA00022857"/>
    </source>
</evidence>
<evidence type="ECO:0000256" key="3">
    <source>
        <dbReference type="ARBA" id="ARBA00022630"/>
    </source>
</evidence>
<dbReference type="Gene3D" id="3.50.50.60">
    <property type="entry name" value="FAD/NAD(P)-binding domain"/>
    <property type="match status" value="1"/>
</dbReference>
<dbReference type="EMBL" id="UINC01191888">
    <property type="protein sequence ID" value="SVE06751.1"/>
    <property type="molecule type" value="Genomic_DNA"/>
</dbReference>
<feature type="non-terminal residue" evidence="8">
    <location>
        <position position="131"/>
    </location>
</feature>
<protein>
    <recommendedName>
        <fullName evidence="9">Cyclohexanone monooxygenase</fullName>
    </recommendedName>
</protein>
<dbReference type="AlphaFoldDB" id="A0A383AGM8"/>
<proteinExistence type="inferred from homology"/>
<sequence>MPVAGSQRVIGPKIRRIAVHKSPFTIFCRNILKRNNMKATSLPPRQRQTVIDQDFDVLIVGGGVAGLYLLYRLRGLGLSAVAFEAGSSVGGTWYWNRYPGCRCDVESLEYSYSFANDLQQEWNWPERYGTQ</sequence>
<keyword evidence="6" id="KW-0560">Oxidoreductase</keyword>
<keyword evidence="5" id="KW-0521">NADP</keyword>
<evidence type="ECO:0000256" key="2">
    <source>
        <dbReference type="ARBA" id="ARBA00010139"/>
    </source>
</evidence>
<dbReference type="InterPro" id="IPR036188">
    <property type="entry name" value="FAD/NAD-bd_sf"/>
</dbReference>
<evidence type="ECO:0000256" key="4">
    <source>
        <dbReference type="ARBA" id="ARBA00022827"/>
    </source>
</evidence>
<dbReference type="InterPro" id="IPR050775">
    <property type="entry name" value="FAD-binding_Monooxygenases"/>
</dbReference>
<evidence type="ECO:0000256" key="7">
    <source>
        <dbReference type="ARBA" id="ARBA00023033"/>
    </source>
</evidence>
<evidence type="ECO:0000313" key="8">
    <source>
        <dbReference type="EMBL" id="SVE06751.1"/>
    </source>
</evidence>
<reference evidence="8" key="1">
    <citation type="submission" date="2018-05" db="EMBL/GenBank/DDBJ databases">
        <authorList>
            <person name="Lanie J.A."/>
            <person name="Ng W.-L."/>
            <person name="Kazmierczak K.M."/>
            <person name="Andrzejewski T.M."/>
            <person name="Davidsen T.M."/>
            <person name="Wayne K.J."/>
            <person name="Tettelin H."/>
            <person name="Glass J.I."/>
            <person name="Rusch D."/>
            <person name="Podicherti R."/>
            <person name="Tsui H.-C.T."/>
            <person name="Winkler M.E."/>
        </authorList>
    </citation>
    <scope>NUCLEOTIDE SEQUENCE</scope>
</reference>
<dbReference type="PANTHER" id="PTHR43098">
    <property type="entry name" value="L-ORNITHINE N(5)-MONOOXYGENASE-RELATED"/>
    <property type="match status" value="1"/>
</dbReference>
<evidence type="ECO:0000256" key="1">
    <source>
        <dbReference type="ARBA" id="ARBA00001974"/>
    </source>
</evidence>
<name>A0A383AGM8_9ZZZZ</name>
<comment type="cofactor">
    <cofactor evidence="1">
        <name>FAD</name>
        <dbReference type="ChEBI" id="CHEBI:57692"/>
    </cofactor>
</comment>
<dbReference type="SUPFAM" id="SSF51905">
    <property type="entry name" value="FAD/NAD(P)-binding domain"/>
    <property type="match status" value="1"/>
</dbReference>
<organism evidence="8">
    <name type="scientific">marine metagenome</name>
    <dbReference type="NCBI Taxonomy" id="408172"/>
    <lineage>
        <taxon>unclassified sequences</taxon>
        <taxon>metagenomes</taxon>
        <taxon>ecological metagenomes</taxon>
    </lineage>
</organism>
<accession>A0A383AGM8</accession>
<gene>
    <name evidence="8" type="ORF">METZ01_LOCUS459605</name>
</gene>
<keyword evidence="7" id="KW-0503">Monooxygenase</keyword>
<comment type="similarity">
    <text evidence="2">Belongs to the FAD-binding monooxygenase family.</text>
</comment>